<protein>
    <submittedName>
        <fullName evidence="1">BnaCnng29830D protein</fullName>
    </submittedName>
</protein>
<reference evidence="1 2" key="1">
    <citation type="journal article" date="2014" name="Science">
        <title>Plant genetics. Early allopolyploid evolution in the post-Neolithic Brassica napus oilseed genome.</title>
        <authorList>
            <person name="Chalhoub B."/>
            <person name="Denoeud F."/>
            <person name="Liu S."/>
            <person name="Parkin I.A."/>
            <person name="Tang H."/>
            <person name="Wang X."/>
            <person name="Chiquet J."/>
            <person name="Belcram H."/>
            <person name="Tong C."/>
            <person name="Samans B."/>
            <person name="Correa M."/>
            <person name="Da Silva C."/>
            <person name="Just J."/>
            <person name="Falentin C."/>
            <person name="Koh C.S."/>
            <person name="Le Clainche I."/>
            <person name="Bernard M."/>
            <person name="Bento P."/>
            <person name="Noel B."/>
            <person name="Labadie K."/>
            <person name="Alberti A."/>
            <person name="Charles M."/>
            <person name="Arnaud D."/>
            <person name="Guo H."/>
            <person name="Daviaud C."/>
            <person name="Alamery S."/>
            <person name="Jabbari K."/>
            <person name="Zhao M."/>
            <person name="Edger P.P."/>
            <person name="Chelaifa H."/>
            <person name="Tack D."/>
            <person name="Lassalle G."/>
            <person name="Mestiri I."/>
            <person name="Schnel N."/>
            <person name="Le Paslier M.C."/>
            <person name="Fan G."/>
            <person name="Renault V."/>
            <person name="Bayer P.E."/>
            <person name="Golicz A.A."/>
            <person name="Manoli S."/>
            <person name="Lee T.H."/>
            <person name="Thi V.H."/>
            <person name="Chalabi S."/>
            <person name="Hu Q."/>
            <person name="Fan C."/>
            <person name="Tollenaere R."/>
            <person name="Lu Y."/>
            <person name="Battail C."/>
            <person name="Shen J."/>
            <person name="Sidebottom C.H."/>
            <person name="Wang X."/>
            <person name="Canaguier A."/>
            <person name="Chauveau A."/>
            <person name="Berard A."/>
            <person name="Deniot G."/>
            <person name="Guan M."/>
            <person name="Liu Z."/>
            <person name="Sun F."/>
            <person name="Lim Y.P."/>
            <person name="Lyons E."/>
            <person name="Town C.D."/>
            <person name="Bancroft I."/>
            <person name="Wang X."/>
            <person name="Meng J."/>
            <person name="Ma J."/>
            <person name="Pires J.C."/>
            <person name="King G.J."/>
            <person name="Brunel D."/>
            <person name="Delourme R."/>
            <person name="Renard M."/>
            <person name="Aury J.M."/>
            <person name="Adams K.L."/>
            <person name="Batley J."/>
            <person name="Snowdon R.J."/>
            <person name="Tost J."/>
            <person name="Edwards D."/>
            <person name="Zhou Y."/>
            <person name="Hua W."/>
            <person name="Sharpe A.G."/>
            <person name="Paterson A.H."/>
            <person name="Guan C."/>
            <person name="Wincker P."/>
        </authorList>
    </citation>
    <scope>NUCLEOTIDE SEQUENCE [LARGE SCALE GENOMIC DNA]</scope>
    <source>
        <strain evidence="2">cv. Darmor-bzh</strain>
    </source>
</reference>
<accession>A0A078J1Y7</accession>
<evidence type="ECO:0000313" key="2">
    <source>
        <dbReference type="Proteomes" id="UP000028999"/>
    </source>
</evidence>
<dbReference type="AlphaFoldDB" id="A0A078J1Y7"/>
<dbReference type="PaxDb" id="3708-A0A078J1Y7"/>
<keyword evidence="2" id="KW-1185">Reference proteome</keyword>
<gene>
    <name evidence="1" type="primary">BnaCnng29830D</name>
    <name evidence="1" type="ORF">GSBRNA2T00017828001</name>
</gene>
<evidence type="ECO:0000313" key="1">
    <source>
        <dbReference type="EMBL" id="CDY56113.1"/>
    </source>
</evidence>
<sequence length="100" mass="11197">MVDGAKLGSRPYRRPYGLYGPVQTRTTRNTLSRPFGVIWCLCNNRAKVYGSSDHVQGPGLARVSKEHQEDAVCNGNLRELAHGSDWLMIVQDRLDIAVKK</sequence>
<dbReference type="Gramene" id="CDY56113">
    <property type="protein sequence ID" value="CDY56113"/>
    <property type="gene ID" value="GSBRNA2T00017828001"/>
</dbReference>
<dbReference type="EMBL" id="LK033458">
    <property type="protein sequence ID" value="CDY56113.1"/>
    <property type="molecule type" value="Genomic_DNA"/>
</dbReference>
<proteinExistence type="predicted"/>
<name>A0A078J1Y7_BRANA</name>
<dbReference type="Proteomes" id="UP000028999">
    <property type="component" value="Unassembled WGS sequence"/>
</dbReference>
<organism evidence="1 2">
    <name type="scientific">Brassica napus</name>
    <name type="common">Rape</name>
    <dbReference type="NCBI Taxonomy" id="3708"/>
    <lineage>
        <taxon>Eukaryota</taxon>
        <taxon>Viridiplantae</taxon>
        <taxon>Streptophyta</taxon>
        <taxon>Embryophyta</taxon>
        <taxon>Tracheophyta</taxon>
        <taxon>Spermatophyta</taxon>
        <taxon>Magnoliopsida</taxon>
        <taxon>eudicotyledons</taxon>
        <taxon>Gunneridae</taxon>
        <taxon>Pentapetalae</taxon>
        <taxon>rosids</taxon>
        <taxon>malvids</taxon>
        <taxon>Brassicales</taxon>
        <taxon>Brassicaceae</taxon>
        <taxon>Brassiceae</taxon>
        <taxon>Brassica</taxon>
    </lineage>
</organism>